<keyword evidence="5" id="KW-1185">Reference proteome</keyword>
<gene>
    <name evidence="4" type="ORF">GTH24_09520</name>
</gene>
<dbReference type="PANTHER" id="PTHR13847">
    <property type="entry name" value="SARCOSINE DEHYDROGENASE-RELATED"/>
    <property type="match status" value="1"/>
</dbReference>
<dbReference type="Gene3D" id="3.30.9.10">
    <property type="entry name" value="D-Amino Acid Oxidase, subunit A, domain 2"/>
    <property type="match status" value="1"/>
</dbReference>
<evidence type="ECO:0000256" key="2">
    <source>
        <dbReference type="SAM" id="Phobius"/>
    </source>
</evidence>
<keyword evidence="2" id="KW-0472">Membrane</keyword>
<protein>
    <submittedName>
        <fullName evidence="4">FAD-dependent oxidoreductase</fullName>
    </submittedName>
</protein>
<dbReference type="Gene3D" id="3.50.50.60">
    <property type="entry name" value="FAD/NAD(P)-binding domain"/>
    <property type="match status" value="1"/>
</dbReference>
<name>A0A6G6SM36_PROVU</name>
<dbReference type="RefSeq" id="WP_164526328.1">
    <property type="nucleotide sequence ID" value="NZ_CP047344.1"/>
</dbReference>
<dbReference type="SUPFAM" id="SSF51905">
    <property type="entry name" value="FAD/NAD(P)-binding domain"/>
    <property type="match status" value="1"/>
</dbReference>
<feature type="domain" description="FAD dependent oxidoreductase" evidence="3">
    <location>
        <begin position="15"/>
        <end position="350"/>
    </location>
</feature>
<sequence>MDISTSSLSQKPQKKIIIVGAGIVGVMQAWYLAKKSNMQVILLDKANAGTGATSASFAWLNVSYERPDAYQKLRAEAIHCWRELDKETQGKLNIDWAGAISWMSSDKETAQFIQSHHQAGFNVQALNKEQLIHKVPNLSPPPNLAAFASDEGAVNPFHVIDILLRQAQEMGVKYSANTKVIRLIEEDHRIIGVETENIKMHADHVILTAGVGALALLSEKSIDLPLYASPSILLKLTTDAETPFLPCIISTPEMELRHFAQNEIIAAEDYIDNSDEHHPEHIAFHAQATFYDNFTQTGKLTIEQVIVGERPMPKDEMPIIGEISPYQGLYLVTMHAAVTLSPLLCKLVAQELIYEKANPLLTPYRLSRFS</sequence>
<keyword evidence="2" id="KW-1133">Transmembrane helix</keyword>
<keyword evidence="1" id="KW-0560">Oxidoreductase</keyword>
<dbReference type="GO" id="GO:0005737">
    <property type="term" value="C:cytoplasm"/>
    <property type="evidence" value="ECO:0007669"/>
    <property type="project" value="TreeGrafter"/>
</dbReference>
<dbReference type="Pfam" id="PF01266">
    <property type="entry name" value="DAO"/>
    <property type="match status" value="1"/>
</dbReference>
<proteinExistence type="predicted"/>
<feature type="transmembrane region" description="Helical" evidence="2">
    <location>
        <begin position="16"/>
        <end position="33"/>
    </location>
</feature>
<dbReference type="Proteomes" id="UP000503287">
    <property type="component" value="Chromosome"/>
</dbReference>
<reference evidence="4 5" key="1">
    <citation type="submission" date="2020-01" db="EMBL/GenBank/DDBJ databases">
        <title>The genomic epidemiology of tigecycline resistance gene tet(X) variants in a swine farm in China.</title>
        <authorList>
            <person name="Peng K."/>
            <person name="Li R."/>
        </authorList>
    </citation>
    <scope>NUCLEOTIDE SEQUENCE [LARGE SCALE GENOMIC DNA]</scope>
    <source>
        <strain evidence="4 5">ZN3</strain>
    </source>
</reference>
<dbReference type="AlphaFoldDB" id="A0A6G6SM36"/>
<keyword evidence="2" id="KW-0812">Transmembrane</keyword>
<evidence type="ECO:0000259" key="3">
    <source>
        <dbReference type="Pfam" id="PF01266"/>
    </source>
</evidence>
<dbReference type="PANTHER" id="PTHR13847:SF289">
    <property type="entry name" value="GLYCINE OXIDASE"/>
    <property type="match status" value="1"/>
</dbReference>
<accession>A0A6G6SM36</accession>
<evidence type="ECO:0000256" key="1">
    <source>
        <dbReference type="ARBA" id="ARBA00023002"/>
    </source>
</evidence>
<organism evidence="4 5">
    <name type="scientific">Proteus vulgaris</name>
    <dbReference type="NCBI Taxonomy" id="585"/>
    <lineage>
        <taxon>Bacteria</taxon>
        <taxon>Pseudomonadati</taxon>
        <taxon>Pseudomonadota</taxon>
        <taxon>Gammaproteobacteria</taxon>
        <taxon>Enterobacterales</taxon>
        <taxon>Morganellaceae</taxon>
        <taxon>Proteus</taxon>
    </lineage>
</organism>
<evidence type="ECO:0000313" key="4">
    <source>
        <dbReference type="EMBL" id="QIF94119.1"/>
    </source>
</evidence>
<evidence type="ECO:0000313" key="5">
    <source>
        <dbReference type="Proteomes" id="UP000503287"/>
    </source>
</evidence>
<dbReference type="InterPro" id="IPR036188">
    <property type="entry name" value="FAD/NAD-bd_sf"/>
</dbReference>
<dbReference type="GO" id="GO:0016491">
    <property type="term" value="F:oxidoreductase activity"/>
    <property type="evidence" value="ECO:0007669"/>
    <property type="project" value="UniProtKB-KW"/>
</dbReference>
<dbReference type="EMBL" id="CP047344">
    <property type="protein sequence ID" value="QIF94119.1"/>
    <property type="molecule type" value="Genomic_DNA"/>
</dbReference>
<dbReference type="InterPro" id="IPR006076">
    <property type="entry name" value="FAD-dep_OxRdtase"/>
</dbReference>